<evidence type="ECO:0000313" key="2">
    <source>
        <dbReference type="EMBL" id="AKE58996.1"/>
    </source>
</evidence>
<dbReference type="EMBL" id="CP011132">
    <property type="protein sequence ID" value="AKE58996.1"/>
    <property type="molecule type" value="Genomic_DNA"/>
</dbReference>
<dbReference type="Pfam" id="PF20282">
    <property type="entry name" value="CTD6"/>
    <property type="match status" value="1"/>
</dbReference>
<dbReference type="RefSeq" id="WP_046481374.1">
    <property type="nucleotide sequence ID" value="NZ_CP011132.1"/>
</dbReference>
<protein>
    <recommendedName>
        <fullName evidence="1">ABC-three component systems C-terminal domain-containing protein</fullName>
    </recommendedName>
</protein>
<dbReference type="KEGG" id="cama:F384_10250"/>
<dbReference type="Proteomes" id="UP000034085">
    <property type="component" value="Chromosome"/>
</dbReference>
<dbReference type="AlphaFoldDB" id="A0A0F6TV23"/>
<sequence>MTASWMDINKPPSPATAVTAAQVANGPIMPPQQRLLTYSPDEWEGFVEEWAYYCLTTKYEHVLRFSGAGDMGIDVAGFVGNERLQGVWDNFQCKHYGNAIRPSDVWVEFGKIIWYSYKGEYTVPRRYYFVSPRGAGTSLSRLLSNGTKLREELLANWDKHVKDAITSTQEVLLDAKLRAYVDSFDFTIFDAKTALQLVDDHRATPVHTARFGGGLPTRPASEKPPQEVAATESRYVTQLFGAYSEHTGTIVTDPSALSVTKLKDHFRRQREAFYEAESLRVFARDSVPPGTFEALLDDIHDGVIDTHDGNHADGYEKVCAVTKAARDMQITANALIICTNPKDRDGICHQLVNEERLRWTRS</sequence>
<organism evidence="2 3">
    <name type="scientific">Citrobacter amalonaticus Y19</name>
    <dbReference type="NCBI Taxonomy" id="1261127"/>
    <lineage>
        <taxon>Bacteria</taxon>
        <taxon>Pseudomonadati</taxon>
        <taxon>Pseudomonadota</taxon>
        <taxon>Gammaproteobacteria</taxon>
        <taxon>Enterobacterales</taxon>
        <taxon>Enterobacteriaceae</taxon>
        <taxon>Citrobacter</taxon>
    </lineage>
</organism>
<feature type="domain" description="ABC-three component systems C-terminal" evidence="1">
    <location>
        <begin position="232"/>
        <end position="359"/>
    </location>
</feature>
<evidence type="ECO:0000313" key="3">
    <source>
        <dbReference type="Proteomes" id="UP000034085"/>
    </source>
</evidence>
<dbReference type="OrthoDB" id="3242664at2"/>
<evidence type="ECO:0000259" key="1">
    <source>
        <dbReference type="Pfam" id="PF20282"/>
    </source>
</evidence>
<proteinExistence type="predicted"/>
<dbReference type="InterPro" id="IPR046914">
    <property type="entry name" value="ABC-3C_CTD6"/>
</dbReference>
<accession>A0A0F6TV23</accession>
<dbReference type="HOGENOM" id="CLU_065352_0_0_6"/>
<dbReference type="PATRIC" id="fig|1261127.3.peg.2133"/>
<gene>
    <name evidence="2" type="ORF">F384_10250</name>
</gene>
<reference evidence="2 3" key="1">
    <citation type="journal article" date="2013" name="Appl. Microbiol. Biotechnol.">
        <title>Glycerol assimilation and production of 1,3-propanediol by Citrobacter amalonaticus Y19.</title>
        <authorList>
            <person name="Ainala S.K."/>
            <person name="Ashok S."/>
            <person name="Ko Y."/>
            <person name="Park S."/>
        </authorList>
    </citation>
    <scope>NUCLEOTIDE SEQUENCE [LARGE SCALE GENOMIC DNA]</scope>
    <source>
        <strain evidence="2 3">Y19</strain>
    </source>
</reference>
<name>A0A0F6TV23_CITAM</name>